<dbReference type="AlphaFoldDB" id="A0A3G6TC65"/>
<dbReference type="RefSeq" id="WP_123870396.1">
    <property type="nucleotide sequence ID" value="NZ_CP033932.1"/>
</dbReference>
<gene>
    <name evidence="2" type="ORF">EG339_13015</name>
</gene>
<dbReference type="InterPro" id="IPR019219">
    <property type="entry name" value="DUF2130"/>
</dbReference>
<dbReference type="KEGG" id="cben:EG339_13015"/>
<protein>
    <submittedName>
        <fullName evidence="2">DUF2130 domain-containing protein</fullName>
    </submittedName>
</protein>
<organism evidence="2 3">
    <name type="scientific">Chryseobacterium bernardetii</name>
    <dbReference type="NCBI Taxonomy" id="1241978"/>
    <lineage>
        <taxon>Bacteria</taxon>
        <taxon>Pseudomonadati</taxon>
        <taxon>Bacteroidota</taxon>
        <taxon>Flavobacteriia</taxon>
        <taxon>Flavobacteriales</taxon>
        <taxon>Weeksellaceae</taxon>
        <taxon>Chryseobacterium group</taxon>
        <taxon>Chryseobacterium</taxon>
    </lineage>
</organism>
<keyword evidence="3" id="KW-1185">Reference proteome</keyword>
<sequence>MNTENKETAKVCCPHCSKEIDVDQILYQKVELKTRNEYDAKFKELEDAKLKIAENMLRNEADLQKKYEKLYEEKESELKKKLENQSSESFASMQKELDDQNEKLKEYNSLKSEVLKLQRKNDNMRTEIELELNESLNSEREKIAKKEYEKFELKFSESQKIIDDLSKQLSEAQRRAEQGSVQLQGEVQELAIEDWLKSNFSLDLINGVKNGKRGADCLQTINTYTAQNCGTIYYESKRTKEFQASWISKFKDDMREQNANIGVLVTDVLPKGCERMTQIDGIWVCTYSEFKSLCFVLRQQIIQISAVLNAQENKGDKMVMLYDYLVSETFRNHIETIITAFIELKEELDGEKRSMQGIWKRREIRIEKVLTGTNYMYNSIKGIAGNVIKPIQQLELPTENLN</sequence>
<feature type="coiled-coil region" evidence="1">
    <location>
        <begin position="53"/>
        <end position="182"/>
    </location>
</feature>
<dbReference type="EMBL" id="CP033932">
    <property type="protein sequence ID" value="AZB25433.1"/>
    <property type="molecule type" value="Genomic_DNA"/>
</dbReference>
<accession>A0A3G6TC65</accession>
<dbReference type="Proteomes" id="UP000271193">
    <property type="component" value="Chromosome"/>
</dbReference>
<evidence type="ECO:0000313" key="2">
    <source>
        <dbReference type="EMBL" id="AZB25433.1"/>
    </source>
</evidence>
<reference evidence="3" key="1">
    <citation type="submission" date="2018-11" db="EMBL/GenBank/DDBJ databases">
        <title>Proposal to divide the Flavobacteriaceae and reorganize its genera based on Amino Acid Identity values calculated from whole genome sequences.</title>
        <authorList>
            <person name="Nicholson A.C."/>
            <person name="Gulvik C.A."/>
            <person name="Whitney A.M."/>
            <person name="Humrighouse B.W."/>
            <person name="Bell M."/>
            <person name="Holmes B."/>
            <person name="Steigerwalt A.G."/>
            <person name="Villarma A."/>
            <person name="Sheth M."/>
            <person name="Batra D."/>
            <person name="Pryor J."/>
            <person name="Bernardet J.-F."/>
            <person name="Hugo C."/>
            <person name="Kampfer P."/>
            <person name="Newman J."/>
            <person name="McQuiston J.R."/>
        </authorList>
    </citation>
    <scope>NUCLEOTIDE SEQUENCE [LARGE SCALE GENOMIC DNA]</scope>
    <source>
        <strain evidence="3">G0229</strain>
    </source>
</reference>
<evidence type="ECO:0000313" key="3">
    <source>
        <dbReference type="Proteomes" id="UP000271193"/>
    </source>
</evidence>
<dbReference type="Pfam" id="PF09903">
    <property type="entry name" value="DUF2130"/>
    <property type="match status" value="1"/>
</dbReference>
<proteinExistence type="predicted"/>
<evidence type="ECO:0000256" key="1">
    <source>
        <dbReference type="SAM" id="Coils"/>
    </source>
</evidence>
<keyword evidence="1" id="KW-0175">Coiled coil</keyword>
<name>A0A3G6TC65_9FLAO</name>
<dbReference type="GeneID" id="99065725"/>